<comment type="caution">
    <text evidence="1">The sequence shown here is derived from an EMBL/GenBank/DDBJ whole genome shotgun (WGS) entry which is preliminary data.</text>
</comment>
<dbReference type="InterPro" id="IPR001920">
    <property type="entry name" value="Asp/Glu_race"/>
</dbReference>
<gene>
    <name evidence="1" type="ORF">DAERI_070156</name>
</gene>
<evidence type="ECO:0000313" key="1">
    <source>
        <dbReference type="EMBL" id="GBF06158.1"/>
    </source>
</evidence>
<dbReference type="GO" id="GO:0047661">
    <property type="term" value="F:amino-acid racemase activity"/>
    <property type="evidence" value="ECO:0007669"/>
    <property type="project" value="InterPro"/>
</dbReference>
<accession>A0A2I9DIP7</accession>
<dbReference type="AlphaFoldDB" id="A0A2I9DIP7"/>
<dbReference type="EMBL" id="BFAG01000007">
    <property type="protein sequence ID" value="GBF06158.1"/>
    <property type="molecule type" value="Genomic_DNA"/>
</dbReference>
<dbReference type="InterPro" id="IPR015942">
    <property type="entry name" value="Asp/Glu/hydantoin_racemase"/>
</dbReference>
<dbReference type="Gene3D" id="3.40.50.1860">
    <property type="match status" value="1"/>
</dbReference>
<proteinExistence type="predicted"/>
<dbReference type="Proteomes" id="UP000236569">
    <property type="component" value="Unassembled WGS sequence"/>
</dbReference>
<dbReference type="Pfam" id="PF01177">
    <property type="entry name" value="Asp_Glu_race"/>
    <property type="match status" value="1"/>
</dbReference>
<sequence>MKTLALMHTTPVTVAAMKALAAEKAPDVRVINILDDSLLPDVMRAGHPTEEVQGRLRAYARSAVDAGADALMCCCSSVGDVVETLRGDLPVPFLRIDEPMAEQAVRLGERIGVIATVRTTLEPTASLIERAATKAGKPVQVERVLVEGAYDALVAGRPEEHDALVTGVLRGLLDRSDVVVLAQASMARLLPSLGETRTPVLSSPESGLARALEVLR</sequence>
<reference evidence="2" key="1">
    <citation type="submission" date="2018-01" db="EMBL/GenBank/DDBJ databases">
        <title>Draft Genome Sequence of the Radioresistant Bacterium Deinococcus aerius TR0125, Isolated from the Higher Atmosphere above Japan.</title>
        <authorList>
            <person name="Satoh K."/>
            <person name="Arai H."/>
            <person name="Sanzen T."/>
            <person name="Kawaguchi Y."/>
            <person name="Hayashi H."/>
            <person name="Yokobori S."/>
            <person name="Yamagishi A."/>
            <person name="Oono Y."/>
            <person name="Narumi I."/>
        </authorList>
    </citation>
    <scope>NUCLEOTIDE SEQUENCE [LARGE SCALE GENOMIC DNA]</scope>
    <source>
        <strain evidence="2">TR0125</strain>
    </source>
</reference>
<dbReference type="OrthoDB" id="978447at2"/>
<dbReference type="SUPFAM" id="SSF53681">
    <property type="entry name" value="Aspartate/glutamate racemase"/>
    <property type="match status" value="1"/>
</dbReference>
<organism evidence="1 2">
    <name type="scientific">Deinococcus aerius</name>
    <dbReference type="NCBI Taxonomy" id="200253"/>
    <lineage>
        <taxon>Bacteria</taxon>
        <taxon>Thermotogati</taxon>
        <taxon>Deinococcota</taxon>
        <taxon>Deinococci</taxon>
        <taxon>Deinococcales</taxon>
        <taxon>Deinococcaceae</taxon>
        <taxon>Deinococcus</taxon>
    </lineage>
</organism>
<name>A0A2I9DIP7_9DEIO</name>
<dbReference type="RefSeq" id="WP_103129550.1">
    <property type="nucleotide sequence ID" value="NZ_BFAG01000007.1"/>
</dbReference>
<keyword evidence="2" id="KW-1185">Reference proteome</keyword>
<protein>
    <submittedName>
        <fullName evidence="1">Aspartate racemase</fullName>
    </submittedName>
</protein>
<evidence type="ECO:0000313" key="2">
    <source>
        <dbReference type="Proteomes" id="UP000236569"/>
    </source>
</evidence>